<proteinExistence type="predicted"/>
<accession>A0AAN8JRN2</accession>
<evidence type="ECO:0000313" key="4">
    <source>
        <dbReference type="EMBL" id="KAK6181852.1"/>
    </source>
</evidence>
<dbReference type="Proteomes" id="UP001347796">
    <property type="component" value="Unassembled WGS sequence"/>
</dbReference>
<keyword evidence="5" id="KW-1185">Reference proteome</keyword>
<evidence type="ECO:0000259" key="3">
    <source>
        <dbReference type="Pfam" id="PF13359"/>
    </source>
</evidence>
<dbReference type="Pfam" id="PF13359">
    <property type="entry name" value="DDE_Tnp_4"/>
    <property type="match status" value="1"/>
</dbReference>
<evidence type="ECO:0000256" key="1">
    <source>
        <dbReference type="ARBA" id="ARBA00001968"/>
    </source>
</evidence>
<comment type="cofactor">
    <cofactor evidence="1">
        <name>a divalent metal cation</name>
        <dbReference type="ChEBI" id="CHEBI:60240"/>
    </cofactor>
</comment>
<comment type="caution">
    <text evidence="4">The sequence shown here is derived from an EMBL/GenBank/DDBJ whole genome shotgun (WGS) entry which is preliminary data.</text>
</comment>
<reference evidence="4 5" key="1">
    <citation type="submission" date="2024-01" db="EMBL/GenBank/DDBJ databases">
        <title>The genome of the rayed Mediterranean limpet Patella caerulea (Linnaeus, 1758).</title>
        <authorList>
            <person name="Anh-Thu Weber A."/>
            <person name="Halstead-Nussloch G."/>
        </authorList>
    </citation>
    <scope>NUCLEOTIDE SEQUENCE [LARGE SCALE GENOMIC DNA]</scope>
    <source>
        <strain evidence="4">AATW-2023a</strain>
        <tissue evidence="4">Whole specimen</tissue>
    </source>
</reference>
<dbReference type="InterPro" id="IPR027806">
    <property type="entry name" value="HARBI1_dom"/>
</dbReference>
<protein>
    <recommendedName>
        <fullName evidence="3">DDE Tnp4 domain-containing protein</fullName>
    </recommendedName>
</protein>
<name>A0AAN8JRN2_PATCE</name>
<evidence type="ECO:0000256" key="2">
    <source>
        <dbReference type="ARBA" id="ARBA00022723"/>
    </source>
</evidence>
<dbReference type="PANTHER" id="PTHR34615">
    <property type="entry name" value="PX DOMAIN-CONTAINING PROTEIN"/>
    <property type="match status" value="1"/>
</dbReference>
<keyword evidence="2" id="KW-0479">Metal-binding</keyword>
<gene>
    <name evidence="4" type="ORF">SNE40_009631</name>
</gene>
<evidence type="ECO:0000313" key="5">
    <source>
        <dbReference type="Proteomes" id="UP001347796"/>
    </source>
</evidence>
<dbReference type="EMBL" id="JAZGQO010000007">
    <property type="protein sequence ID" value="KAK6181852.1"/>
    <property type="molecule type" value="Genomic_DNA"/>
</dbReference>
<sequence>MAARIELVENLLLLGEDLDDNALLFLQPEHRERTYDPTKPQTRLEHFSNAQCKTYFRFSKQDIYRLSQALQIPEQFVLPNRCVEDGAQSLCIFLARLAYPNRLSHLEHLFNRPQTTISMIIQSVLDFIYDNFQQKISVWNRPSLINKFQEFADAVHRKEAPLRNCVGFVDGTVRPLFRPTYFQRACYSGHKRVHAIKFQSVMTPDGLIASLTGPVEGRRHDCFLLRRS</sequence>
<dbReference type="GO" id="GO:0046872">
    <property type="term" value="F:metal ion binding"/>
    <property type="evidence" value="ECO:0007669"/>
    <property type="project" value="UniProtKB-KW"/>
</dbReference>
<dbReference type="AlphaFoldDB" id="A0AAN8JRN2"/>
<organism evidence="4 5">
    <name type="scientific">Patella caerulea</name>
    <name type="common">Rayed Mediterranean limpet</name>
    <dbReference type="NCBI Taxonomy" id="87958"/>
    <lineage>
        <taxon>Eukaryota</taxon>
        <taxon>Metazoa</taxon>
        <taxon>Spiralia</taxon>
        <taxon>Lophotrochozoa</taxon>
        <taxon>Mollusca</taxon>
        <taxon>Gastropoda</taxon>
        <taxon>Patellogastropoda</taxon>
        <taxon>Patelloidea</taxon>
        <taxon>Patellidae</taxon>
        <taxon>Patella</taxon>
    </lineage>
</organism>
<dbReference type="PANTHER" id="PTHR34615:SF1">
    <property type="entry name" value="PX DOMAIN-CONTAINING PROTEIN"/>
    <property type="match status" value="1"/>
</dbReference>
<feature type="domain" description="DDE Tnp4" evidence="3">
    <location>
        <begin position="169"/>
        <end position="228"/>
    </location>
</feature>